<feature type="region of interest" description="Disordered" evidence="7">
    <location>
        <begin position="418"/>
        <end position="448"/>
    </location>
</feature>
<gene>
    <name evidence="9" type="ORF">G4B88_012782</name>
</gene>
<dbReference type="Proteomes" id="UP000583929">
    <property type="component" value="Unassembled WGS sequence"/>
</dbReference>
<dbReference type="InterPro" id="IPR006447">
    <property type="entry name" value="Myb_dom_plants"/>
</dbReference>
<dbReference type="PANTHER" id="PTHR31499:SF80">
    <property type="entry name" value="HTH MYB-TYPE DOMAIN-CONTAINING PROTEIN"/>
    <property type="match status" value="1"/>
</dbReference>
<organism evidence="9 10">
    <name type="scientific">Cannabis sativa</name>
    <name type="common">Hemp</name>
    <name type="synonym">Marijuana</name>
    <dbReference type="NCBI Taxonomy" id="3483"/>
    <lineage>
        <taxon>Eukaryota</taxon>
        <taxon>Viridiplantae</taxon>
        <taxon>Streptophyta</taxon>
        <taxon>Embryophyta</taxon>
        <taxon>Tracheophyta</taxon>
        <taxon>Spermatophyta</taxon>
        <taxon>Magnoliopsida</taxon>
        <taxon>eudicotyledons</taxon>
        <taxon>Gunneridae</taxon>
        <taxon>Pentapetalae</taxon>
        <taxon>rosids</taxon>
        <taxon>fabids</taxon>
        <taxon>Rosales</taxon>
        <taxon>Cannabaceae</taxon>
        <taxon>Cannabis</taxon>
    </lineage>
</organism>
<evidence type="ECO:0000256" key="4">
    <source>
        <dbReference type="ARBA" id="ARBA00023054"/>
    </source>
</evidence>
<feature type="compositionally biased region" description="Polar residues" evidence="7">
    <location>
        <begin position="461"/>
        <end position="471"/>
    </location>
</feature>
<dbReference type="Gene3D" id="1.10.10.60">
    <property type="entry name" value="Homeodomain-like"/>
    <property type="match status" value="1"/>
</dbReference>
<keyword evidence="10" id="KW-1185">Reference proteome</keyword>
<comment type="subcellular location">
    <subcellularLocation>
        <location evidence="1">Nucleus</location>
    </subcellularLocation>
</comment>
<dbReference type="Pfam" id="PF00249">
    <property type="entry name" value="Myb_DNA-binding"/>
    <property type="match status" value="1"/>
</dbReference>
<evidence type="ECO:0000256" key="3">
    <source>
        <dbReference type="ARBA" id="ARBA00023015"/>
    </source>
</evidence>
<keyword evidence="3" id="KW-0805">Transcription regulation</keyword>
<evidence type="ECO:0000259" key="8">
    <source>
        <dbReference type="PROSITE" id="PS51294"/>
    </source>
</evidence>
<dbReference type="EMBL" id="JAATIQ010000126">
    <property type="protein sequence ID" value="KAF4379859.1"/>
    <property type="molecule type" value="Genomic_DNA"/>
</dbReference>
<keyword evidence="6" id="KW-0539">Nucleus</keyword>
<dbReference type="PROSITE" id="PS51294">
    <property type="entry name" value="HTH_MYB"/>
    <property type="match status" value="1"/>
</dbReference>
<name>A0A7J6GCJ8_CANSA</name>
<keyword evidence="5" id="KW-0804">Transcription</keyword>
<protein>
    <recommendedName>
        <fullName evidence="8">HTH myb-type domain-containing protein</fullName>
    </recommendedName>
</protein>
<dbReference type="GO" id="GO:0003700">
    <property type="term" value="F:DNA-binding transcription factor activity"/>
    <property type="evidence" value="ECO:0007669"/>
    <property type="project" value="InterPro"/>
</dbReference>
<evidence type="ECO:0000256" key="6">
    <source>
        <dbReference type="ARBA" id="ARBA00023242"/>
    </source>
</evidence>
<dbReference type="InterPro" id="IPR046955">
    <property type="entry name" value="PHR1-like"/>
</dbReference>
<comment type="caution">
    <text evidence="9">The sequence shown here is derived from an EMBL/GenBank/DDBJ whole genome shotgun (WGS) entry which is preliminary data.</text>
</comment>
<dbReference type="SUPFAM" id="SSF46689">
    <property type="entry name" value="Homeodomain-like"/>
    <property type="match status" value="1"/>
</dbReference>
<evidence type="ECO:0000313" key="10">
    <source>
        <dbReference type="Proteomes" id="UP000583929"/>
    </source>
</evidence>
<dbReference type="InterPro" id="IPR017930">
    <property type="entry name" value="Myb_dom"/>
</dbReference>
<keyword evidence="4" id="KW-0175">Coiled coil</keyword>
<dbReference type="InterPro" id="IPR001005">
    <property type="entry name" value="SANT/Myb"/>
</dbReference>
<dbReference type="GO" id="GO:0005634">
    <property type="term" value="C:nucleus"/>
    <property type="evidence" value="ECO:0007669"/>
    <property type="project" value="UniProtKB-SubCell"/>
</dbReference>
<sequence length="505" mass="56662">MLLATALASLLFFLKGMLRLVTGYWLPLLICLRWLTCPTLFVQGSDAKQLSYLGASQIMSLSFPVGSTPIEDKYTKLPDTYQVSSQRKIMMNSSIRQGPSLSSSAGSNERFFSSPSRLPSDVQDPISSVSPHERHSLHSLVPQSSGGMPPIHSPLSEGQSTTFIDHITENNDIPWCPNSIHDLLDFPGMVSVPNDQVESSTVAARSQDHNQKNDWPDWQMISISDDLDQLWPDLPISRNRTDSKPEVCIQSVDASVQQIQNYQQPSLQCIEHATTPDPLCNASSTKSRMRWTQELHEAFVEAVNTLGGNERATPKGILNLMKVPGLTIYHVKSHLQKYRTARYKPELSEGITEKKSPTAEDVRSQELNTSMGITEALRLQVELQKRLHEQLEHQRKLQLQIEEQGKYLEKMFDQHKKMETKYKASSSTSHDNKNSLSNIAPHSSENNKSKISEVDLLEKGISSSNAKSNPDVSFIDPSEKEKAYDETETCKENSDVPPTKRARCE</sequence>
<evidence type="ECO:0000256" key="1">
    <source>
        <dbReference type="ARBA" id="ARBA00004123"/>
    </source>
</evidence>
<feature type="domain" description="HTH myb-type" evidence="8">
    <location>
        <begin position="283"/>
        <end position="343"/>
    </location>
</feature>
<feature type="region of interest" description="Disordered" evidence="7">
    <location>
        <begin position="460"/>
        <end position="505"/>
    </location>
</feature>
<feature type="region of interest" description="Disordered" evidence="7">
    <location>
        <begin position="96"/>
        <end position="147"/>
    </location>
</feature>
<dbReference type="InterPro" id="IPR009057">
    <property type="entry name" value="Homeodomain-like_sf"/>
</dbReference>
<evidence type="ECO:0000256" key="5">
    <source>
        <dbReference type="ARBA" id="ARBA00023163"/>
    </source>
</evidence>
<dbReference type="GO" id="GO:0003677">
    <property type="term" value="F:DNA binding"/>
    <property type="evidence" value="ECO:0007669"/>
    <property type="project" value="InterPro"/>
</dbReference>
<feature type="region of interest" description="Disordered" evidence="7">
    <location>
        <begin position="346"/>
        <end position="365"/>
    </location>
</feature>
<reference evidence="9 10" key="1">
    <citation type="journal article" date="2020" name="bioRxiv">
        <title>Sequence and annotation of 42 cannabis genomes reveals extensive copy number variation in cannabinoid synthesis and pathogen resistance genes.</title>
        <authorList>
            <person name="Mckernan K.J."/>
            <person name="Helbert Y."/>
            <person name="Kane L.T."/>
            <person name="Ebling H."/>
            <person name="Zhang L."/>
            <person name="Liu B."/>
            <person name="Eaton Z."/>
            <person name="Mclaughlin S."/>
            <person name="Kingan S."/>
            <person name="Baybayan P."/>
            <person name="Concepcion G."/>
            <person name="Jordan M."/>
            <person name="Riva A."/>
            <person name="Barbazuk W."/>
            <person name="Harkins T."/>
        </authorList>
    </citation>
    <scope>NUCLEOTIDE SEQUENCE [LARGE SCALE GENOMIC DNA]</scope>
    <source>
        <strain evidence="10">cv. Jamaican Lion 4</strain>
        <tissue evidence="9">Leaf</tissue>
    </source>
</reference>
<feature type="compositionally biased region" description="Polar residues" evidence="7">
    <location>
        <begin position="423"/>
        <end position="444"/>
    </location>
</feature>
<comment type="similarity">
    <text evidence="2">Belongs to the MYB-CC family.</text>
</comment>
<dbReference type="PANTHER" id="PTHR31499">
    <property type="entry name" value="MYB FAMILY TRANSCRIPTION FACTOR PHL11"/>
    <property type="match status" value="1"/>
</dbReference>
<dbReference type="FunFam" id="1.10.10.60:FF:000002">
    <property type="entry name" value="Myb family transcription factor"/>
    <property type="match status" value="1"/>
</dbReference>
<proteinExistence type="inferred from homology"/>
<feature type="compositionally biased region" description="Polar residues" evidence="7">
    <location>
        <begin position="96"/>
        <end position="117"/>
    </location>
</feature>
<feature type="compositionally biased region" description="Basic and acidic residues" evidence="7">
    <location>
        <begin position="477"/>
        <end position="494"/>
    </location>
</feature>
<dbReference type="NCBIfam" id="TIGR01557">
    <property type="entry name" value="myb_SHAQKYF"/>
    <property type="match status" value="1"/>
</dbReference>
<accession>A0A7J6GCJ8</accession>
<evidence type="ECO:0000313" key="9">
    <source>
        <dbReference type="EMBL" id="KAF4379859.1"/>
    </source>
</evidence>
<dbReference type="AlphaFoldDB" id="A0A7J6GCJ8"/>
<dbReference type="Pfam" id="PF14379">
    <property type="entry name" value="Myb_CC_LHEQLE"/>
    <property type="match status" value="1"/>
</dbReference>
<evidence type="ECO:0000256" key="2">
    <source>
        <dbReference type="ARBA" id="ARBA00006783"/>
    </source>
</evidence>
<feature type="compositionally biased region" description="Basic and acidic residues" evidence="7">
    <location>
        <begin position="346"/>
        <end position="364"/>
    </location>
</feature>
<evidence type="ECO:0000256" key="7">
    <source>
        <dbReference type="SAM" id="MobiDB-lite"/>
    </source>
</evidence>
<dbReference type="InterPro" id="IPR025756">
    <property type="entry name" value="Myb_CC_LHEQLE"/>
</dbReference>